<name>A0ACB7SPR9_HYAAI</name>
<keyword evidence="2" id="KW-1185">Reference proteome</keyword>
<gene>
    <name evidence="1" type="ORF">HPB50_024443</name>
</gene>
<organism evidence="1 2">
    <name type="scientific">Hyalomma asiaticum</name>
    <name type="common">Tick</name>
    <dbReference type="NCBI Taxonomy" id="266040"/>
    <lineage>
        <taxon>Eukaryota</taxon>
        <taxon>Metazoa</taxon>
        <taxon>Ecdysozoa</taxon>
        <taxon>Arthropoda</taxon>
        <taxon>Chelicerata</taxon>
        <taxon>Arachnida</taxon>
        <taxon>Acari</taxon>
        <taxon>Parasitiformes</taxon>
        <taxon>Ixodida</taxon>
        <taxon>Ixodoidea</taxon>
        <taxon>Ixodidae</taxon>
        <taxon>Hyalomminae</taxon>
        <taxon>Hyalomma</taxon>
    </lineage>
</organism>
<proteinExistence type="predicted"/>
<accession>A0ACB7SPR9</accession>
<evidence type="ECO:0000313" key="1">
    <source>
        <dbReference type="EMBL" id="KAH6936961.1"/>
    </source>
</evidence>
<evidence type="ECO:0000313" key="2">
    <source>
        <dbReference type="Proteomes" id="UP000821845"/>
    </source>
</evidence>
<protein>
    <submittedName>
        <fullName evidence="1">Uncharacterized protein</fullName>
    </submittedName>
</protein>
<dbReference type="Proteomes" id="UP000821845">
    <property type="component" value="Chromosome 3"/>
</dbReference>
<reference evidence="1" key="1">
    <citation type="submission" date="2020-05" db="EMBL/GenBank/DDBJ databases">
        <title>Large-scale comparative analyses of tick genomes elucidate their genetic diversity and vector capacities.</title>
        <authorList>
            <person name="Jia N."/>
            <person name="Wang J."/>
            <person name="Shi W."/>
            <person name="Du L."/>
            <person name="Sun Y."/>
            <person name="Zhan W."/>
            <person name="Jiang J."/>
            <person name="Wang Q."/>
            <person name="Zhang B."/>
            <person name="Ji P."/>
            <person name="Sakyi L.B."/>
            <person name="Cui X."/>
            <person name="Yuan T."/>
            <person name="Jiang B."/>
            <person name="Yang W."/>
            <person name="Lam T.T.-Y."/>
            <person name="Chang Q."/>
            <person name="Ding S."/>
            <person name="Wang X."/>
            <person name="Zhu J."/>
            <person name="Ruan X."/>
            <person name="Zhao L."/>
            <person name="Wei J."/>
            <person name="Que T."/>
            <person name="Du C."/>
            <person name="Cheng J."/>
            <person name="Dai P."/>
            <person name="Han X."/>
            <person name="Huang E."/>
            <person name="Gao Y."/>
            <person name="Liu J."/>
            <person name="Shao H."/>
            <person name="Ye R."/>
            <person name="Li L."/>
            <person name="Wei W."/>
            <person name="Wang X."/>
            <person name="Wang C."/>
            <person name="Yang T."/>
            <person name="Huo Q."/>
            <person name="Li W."/>
            <person name="Guo W."/>
            <person name="Chen H."/>
            <person name="Zhou L."/>
            <person name="Ni X."/>
            <person name="Tian J."/>
            <person name="Zhou Y."/>
            <person name="Sheng Y."/>
            <person name="Liu T."/>
            <person name="Pan Y."/>
            <person name="Xia L."/>
            <person name="Li J."/>
            <person name="Zhao F."/>
            <person name="Cao W."/>
        </authorList>
    </citation>
    <scope>NUCLEOTIDE SEQUENCE</scope>
    <source>
        <strain evidence="1">Hyas-2018</strain>
    </source>
</reference>
<dbReference type="EMBL" id="CM023483">
    <property type="protein sequence ID" value="KAH6936961.1"/>
    <property type="molecule type" value="Genomic_DNA"/>
</dbReference>
<comment type="caution">
    <text evidence="1">The sequence shown here is derived from an EMBL/GenBank/DDBJ whole genome shotgun (WGS) entry which is preliminary data.</text>
</comment>
<sequence length="104" mass="11361">MGPDIYPNYSCAACGEPATLCHVLWECGSLGPKFTKEEWDVLLRSPVFEDQILAVQPARDRACRPVGPLLGLAGFVSSTFFSKECAQNGEGKFALLVVFYASDR</sequence>